<dbReference type="PANTHER" id="PTHR34295:SF1">
    <property type="entry name" value="BIOTIN TRANSPORTER BIOY"/>
    <property type="match status" value="1"/>
</dbReference>
<feature type="transmembrane region" description="Helical" evidence="1">
    <location>
        <begin position="99"/>
        <end position="118"/>
    </location>
</feature>
<dbReference type="GO" id="GO:0015225">
    <property type="term" value="F:biotin transmembrane transporter activity"/>
    <property type="evidence" value="ECO:0007669"/>
    <property type="project" value="InterPro"/>
</dbReference>
<feature type="transmembrane region" description="Helical" evidence="1">
    <location>
        <begin position="70"/>
        <end position="93"/>
    </location>
</feature>
<feature type="transmembrane region" description="Helical" evidence="1">
    <location>
        <begin position="125"/>
        <end position="148"/>
    </location>
</feature>
<comment type="caution">
    <text evidence="2">The sequence shown here is derived from an EMBL/GenBank/DDBJ whole genome shotgun (WGS) entry which is preliminary data.</text>
</comment>
<feature type="transmembrane region" description="Helical" evidence="1">
    <location>
        <begin position="21"/>
        <end position="40"/>
    </location>
</feature>
<evidence type="ECO:0008006" key="3">
    <source>
        <dbReference type="Google" id="ProtNLM"/>
    </source>
</evidence>
<proteinExistence type="predicted"/>
<dbReference type="EMBL" id="LAZR01032230">
    <property type="protein sequence ID" value="KKL51490.1"/>
    <property type="molecule type" value="Genomic_DNA"/>
</dbReference>
<keyword evidence="1" id="KW-0812">Transmembrane</keyword>
<evidence type="ECO:0000256" key="1">
    <source>
        <dbReference type="SAM" id="Phobius"/>
    </source>
</evidence>
<reference evidence="2" key="1">
    <citation type="journal article" date="2015" name="Nature">
        <title>Complex archaea that bridge the gap between prokaryotes and eukaryotes.</title>
        <authorList>
            <person name="Spang A."/>
            <person name="Saw J.H."/>
            <person name="Jorgensen S.L."/>
            <person name="Zaremba-Niedzwiedzka K."/>
            <person name="Martijn J."/>
            <person name="Lind A.E."/>
            <person name="van Eijk R."/>
            <person name="Schleper C."/>
            <person name="Guy L."/>
            <person name="Ettema T.J."/>
        </authorList>
    </citation>
    <scope>NUCLEOTIDE SEQUENCE</scope>
</reference>
<sequence length="182" mass="18483">MTVIDAHIATAPARSRIGQDVLWILVGAAAVALSARINLLVVPVPVTAQTLAVLLVGALLGPVRGPLSMLTYLAVGTTGLPVFAGGGGLLYMFGPTGGYLIGFVPAAWLAGTLMARGWNNRPVACVAALTAATAVVFAFGLAWLAVYVPFGRPLLMAGLVPFIPGAALKITIASVVVAKLRG</sequence>
<keyword evidence="1" id="KW-0472">Membrane</keyword>
<dbReference type="InterPro" id="IPR003784">
    <property type="entry name" value="BioY"/>
</dbReference>
<organism evidence="2">
    <name type="scientific">marine sediment metagenome</name>
    <dbReference type="NCBI Taxonomy" id="412755"/>
    <lineage>
        <taxon>unclassified sequences</taxon>
        <taxon>metagenomes</taxon>
        <taxon>ecological metagenomes</taxon>
    </lineage>
</organism>
<protein>
    <recommendedName>
        <fullName evidence="3">Biotin transporter</fullName>
    </recommendedName>
</protein>
<dbReference type="PANTHER" id="PTHR34295">
    <property type="entry name" value="BIOTIN TRANSPORTER BIOY"/>
    <property type="match status" value="1"/>
</dbReference>
<gene>
    <name evidence="2" type="ORF">LCGC14_2294970</name>
</gene>
<feature type="transmembrane region" description="Helical" evidence="1">
    <location>
        <begin position="154"/>
        <end position="178"/>
    </location>
</feature>
<dbReference type="PIRSF" id="PIRSF016661">
    <property type="entry name" value="BioY"/>
    <property type="match status" value="1"/>
</dbReference>
<dbReference type="AlphaFoldDB" id="A0A0F9F2M2"/>
<accession>A0A0F9F2M2</accession>
<dbReference type="Pfam" id="PF02632">
    <property type="entry name" value="BioY"/>
    <property type="match status" value="1"/>
</dbReference>
<dbReference type="GO" id="GO:0005886">
    <property type="term" value="C:plasma membrane"/>
    <property type="evidence" value="ECO:0007669"/>
    <property type="project" value="InterPro"/>
</dbReference>
<feature type="transmembrane region" description="Helical" evidence="1">
    <location>
        <begin position="46"/>
        <end position="63"/>
    </location>
</feature>
<evidence type="ECO:0000313" key="2">
    <source>
        <dbReference type="EMBL" id="KKL51490.1"/>
    </source>
</evidence>
<dbReference type="Gene3D" id="1.10.1760.20">
    <property type="match status" value="1"/>
</dbReference>
<name>A0A0F9F2M2_9ZZZZ</name>
<keyword evidence="1" id="KW-1133">Transmembrane helix</keyword>